<accession>A0A6S7AHQ5</accession>
<name>A0A6S7AHQ5_9BURK</name>
<dbReference type="EMBL" id="CADIJQ010000010">
    <property type="protein sequence ID" value="CAB3732903.1"/>
    <property type="molecule type" value="Genomic_DNA"/>
</dbReference>
<keyword evidence="2" id="KW-1185">Reference proteome</keyword>
<dbReference type="Proteomes" id="UP000494269">
    <property type="component" value="Unassembled WGS sequence"/>
</dbReference>
<evidence type="ECO:0000313" key="1">
    <source>
        <dbReference type="EMBL" id="CAB3732903.1"/>
    </source>
</evidence>
<dbReference type="AlphaFoldDB" id="A0A6S7AHQ5"/>
<dbReference type="RefSeq" id="WP_175171272.1">
    <property type="nucleotide sequence ID" value="NZ_CADIJQ010000010.1"/>
</dbReference>
<reference evidence="1 2" key="1">
    <citation type="submission" date="2020-04" db="EMBL/GenBank/DDBJ databases">
        <authorList>
            <person name="De Canck E."/>
        </authorList>
    </citation>
    <scope>NUCLEOTIDE SEQUENCE [LARGE SCALE GENOMIC DNA]</scope>
    <source>
        <strain evidence="1 2">LMG 3441</strain>
    </source>
</reference>
<proteinExistence type="predicted"/>
<evidence type="ECO:0000313" key="2">
    <source>
        <dbReference type="Proteomes" id="UP000494269"/>
    </source>
</evidence>
<sequence>MTASVIAERIAAHRAPEDSVYLLVDPLAGCAPDHPLSPSSLAAALGDDALVSVPRPDLAHTVGACPILVRFAGPGLAPAADLLARTERLALTETGHRKRYGCGCLLSPLSADALAEHIAARCLTFSASASGGVSPWFEPLRLELLAASMADSLGSALWPIRAWLLPTSWGEIAMVSGAPGEACDVPPIARDAQREATLIALLLAAWRRTLQAPLPFAPRRWQGKTLLPPQAAALAFRLIRQARQRGVTDSNDLLALALHQETIHPQLLRFEPLRDALVRATPGHASSVLVAYGDVAWSRIAAYLNETGESV</sequence>
<evidence type="ECO:0008006" key="3">
    <source>
        <dbReference type="Google" id="ProtNLM"/>
    </source>
</evidence>
<organism evidence="1 2">
    <name type="scientific">Achromobacter kerstersii</name>
    <dbReference type="NCBI Taxonomy" id="1353890"/>
    <lineage>
        <taxon>Bacteria</taxon>
        <taxon>Pseudomonadati</taxon>
        <taxon>Pseudomonadota</taxon>
        <taxon>Betaproteobacteria</taxon>
        <taxon>Burkholderiales</taxon>
        <taxon>Alcaligenaceae</taxon>
        <taxon>Achromobacter</taxon>
    </lineage>
</organism>
<protein>
    <recommendedName>
        <fullName evidence="3">DUF4123 domain-containing protein</fullName>
    </recommendedName>
</protein>
<gene>
    <name evidence="1" type="ORF">LMG3441_04836</name>
</gene>